<name>A0AAV2FUM6_9ROSI</name>
<feature type="compositionally biased region" description="Polar residues" evidence="1">
    <location>
        <begin position="12"/>
        <end position="23"/>
    </location>
</feature>
<dbReference type="PANTHER" id="PTHR37610">
    <property type="entry name" value="CCHC-TYPE DOMAIN-CONTAINING PROTEIN"/>
    <property type="match status" value="1"/>
</dbReference>
<dbReference type="AlphaFoldDB" id="A0AAV2FUM6"/>
<protein>
    <recommendedName>
        <fullName evidence="2">Retrotransposon Copia-like N-terminal domain-containing protein</fullName>
    </recommendedName>
</protein>
<dbReference type="Proteomes" id="UP001497516">
    <property type="component" value="Chromosome 7"/>
</dbReference>
<keyword evidence="4" id="KW-1185">Reference proteome</keyword>
<reference evidence="3 4" key="1">
    <citation type="submission" date="2024-04" db="EMBL/GenBank/DDBJ databases">
        <authorList>
            <person name="Fracassetti M."/>
        </authorList>
    </citation>
    <scope>NUCLEOTIDE SEQUENCE [LARGE SCALE GENOMIC DNA]</scope>
</reference>
<evidence type="ECO:0000256" key="1">
    <source>
        <dbReference type="SAM" id="MobiDB-lite"/>
    </source>
</evidence>
<accession>A0AAV2FUM6</accession>
<evidence type="ECO:0000313" key="3">
    <source>
        <dbReference type="EMBL" id="CAL1401075.1"/>
    </source>
</evidence>
<feature type="region of interest" description="Disordered" evidence="1">
    <location>
        <begin position="1"/>
        <end position="28"/>
    </location>
</feature>
<dbReference type="EMBL" id="OZ034820">
    <property type="protein sequence ID" value="CAL1401075.1"/>
    <property type="molecule type" value="Genomic_DNA"/>
</dbReference>
<evidence type="ECO:0000313" key="4">
    <source>
        <dbReference type="Proteomes" id="UP001497516"/>
    </source>
</evidence>
<dbReference type="PANTHER" id="PTHR37610:SF97">
    <property type="entry name" value="RETROTRANSPOSON GAG DOMAIN-CONTAINING PROTEIN"/>
    <property type="match status" value="1"/>
</dbReference>
<evidence type="ECO:0000259" key="2">
    <source>
        <dbReference type="Pfam" id="PF14244"/>
    </source>
</evidence>
<gene>
    <name evidence="3" type="ORF">LTRI10_LOCUS41155</name>
</gene>
<sequence length="118" mass="13100">MATNETEEHNTRSIGSGTTQQTPRPAVDPYYVNPNENLAQGIISVKLDGSNYHVWSRSMRIALKTKKKLGFINGSLPMPEVTDPDYEAWDQSNTNVMGWILNSLLDSIAEAVMDNETA</sequence>
<organism evidence="3 4">
    <name type="scientific">Linum trigynum</name>
    <dbReference type="NCBI Taxonomy" id="586398"/>
    <lineage>
        <taxon>Eukaryota</taxon>
        <taxon>Viridiplantae</taxon>
        <taxon>Streptophyta</taxon>
        <taxon>Embryophyta</taxon>
        <taxon>Tracheophyta</taxon>
        <taxon>Spermatophyta</taxon>
        <taxon>Magnoliopsida</taxon>
        <taxon>eudicotyledons</taxon>
        <taxon>Gunneridae</taxon>
        <taxon>Pentapetalae</taxon>
        <taxon>rosids</taxon>
        <taxon>fabids</taxon>
        <taxon>Malpighiales</taxon>
        <taxon>Linaceae</taxon>
        <taxon>Linum</taxon>
    </lineage>
</organism>
<dbReference type="Pfam" id="PF14244">
    <property type="entry name" value="Retrotran_gag_3"/>
    <property type="match status" value="1"/>
</dbReference>
<proteinExistence type="predicted"/>
<dbReference type="InterPro" id="IPR029472">
    <property type="entry name" value="Copia-like_N"/>
</dbReference>
<feature type="domain" description="Retrotransposon Copia-like N-terminal" evidence="2">
    <location>
        <begin position="34"/>
        <end position="80"/>
    </location>
</feature>
<feature type="compositionally biased region" description="Basic and acidic residues" evidence="1">
    <location>
        <begin position="1"/>
        <end position="11"/>
    </location>
</feature>